<evidence type="ECO:0000256" key="9">
    <source>
        <dbReference type="SAM" id="MobiDB-lite"/>
    </source>
</evidence>
<proteinExistence type="inferred from homology"/>
<feature type="transmembrane region" description="Helical" evidence="10">
    <location>
        <begin position="100"/>
        <end position="119"/>
    </location>
</feature>
<evidence type="ECO:0000313" key="13">
    <source>
        <dbReference type="Proteomes" id="UP000594263"/>
    </source>
</evidence>
<dbReference type="Gene3D" id="1.20.1250.20">
    <property type="entry name" value="MFS general substrate transporter like domains"/>
    <property type="match status" value="1"/>
</dbReference>
<dbReference type="NCBIfam" id="TIGR00887">
    <property type="entry name" value="2A0109"/>
    <property type="match status" value="1"/>
</dbReference>
<feature type="transmembrane region" description="Helical" evidence="10">
    <location>
        <begin position="213"/>
        <end position="232"/>
    </location>
</feature>
<dbReference type="PANTHER" id="PTHR24064">
    <property type="entry name" value="SOLUTE CARRIER FAMILY 22 MEMBER"/>
    <property type="match status" value="1"/>
</dbReference>
<dbReference type="Proteomes" id="UP000594263">
    <property type="component" value="Unplaced"/>
</dbReference>
<evidence type="ECO:0000256" key="10">
    <source>
        <dbReference type="SAM" id="Phobius"/>
    </source>
</evidence>
<keyword evidence="5" id="KW-0769">Symport</keyword>
<feature type="transmembrane region" description="Helical" evidence="10">
    <location>
        <begin position="163"/>
        <end position="186"/>
    </location>
</feature>
<keyword evidence="13" id="KW-1185">Reference proteome</keyword>
<dbReference type="PROSITE" id="PS50850">
    <property type="entry name" value="MFS"/>
    <property type="match status" value="1"/>
</dbReference>
<dbReference type="GO" id="GO:0006817">
    <property type="term" value="P:phosphate ion transport"/>
    <property type="evidence" value="ECO:0007669"/>
    <property type="project" value="UniProtKB-KW"/>
</dbReference>
<reference evidence="12" key="1">
    <citation type="submission" date="2021-01" db="UniProtKB">
        <authorList>
            <consortium name="EnsemblPlants"/>
        </authorList>
    </citation>
    <scope>IDENTIFICATION</scope>
</reference>
<evidence type="ECO:0000256" key="5">
    <source>
        <dbReference type="ARBA" id="ARBA00022847"/>
    </source>
</evidence>
<feature type="transmembrane region" description="Helical" evidence="10">
    <location>
        <begin position="379"/>
        <end position="397"/>
    </location>
</feature>
<evidence type="ECO:0000256" key="8">
    <source>
        <dbReference type="ARBA" id="ARBA00044504"/>
    </source>
</evidence>
<dbReference type="SUPFAM" id="SSF103473">
    <property type="entry name" value="MFS general substrate transporter"/>
    <property type="match status" value="1"/>
</dbReference>
<dbReference type="CDD" id="cd17364">
    <property type="entry name" value="MFS_PhT"/>
    <property type="match status" value="1"/>
</dbReference>
<feature type="transmembrane region" description="Helical" evidence="10">
    <location>
        <begin position="65"/>
        <end position="88"/>
    </location>
</feature>
<evidence type="ECO:0000256" key="4">
    <source>
        <dbReference type="ARBA" id="ARBA00022692"/>
    </source>
</evidence>
<keyword evidence="3" id="KW-0592">Phosphate transport</keyword>
<dbReference type="InterPro" id="IPR036259">
    <property type="entry name" value="MFS_trans_sf"/>
</dbReference>
<sequence>MAGNQLKVFTALDAAKTQWYHFMAIVIAGMGFFTDAYDLFSISLVTKLMGRIYYHVEGSGKPGSLPPGVAASVNGAAFVGTFAGQLFFGWLGDKMGRKKVYGLTLLLMIFCSITSGLSFGHSPKAVMGTLCFFRFWLGFGIGGDYPLSATIMSEYANKKTRGAFIAAVFAMQGFGILGGGVVSLVVSDIFDKAFQAPPYAVDPLGSTVPEADFVWRIILMFGAIPAAMTYYWRMKMPETARYTALVAKNAELAAEDMSKVLQVDIRPEELTVETLTHNTSNTFGLFSKRFLRRHGLHLLGTTSTWFLLDIAFYSQNLFQKDIFSAIGWIPPASTMNAVQEVYKIARAQTLIALCSTVPGYWFTVAFIDKLGRFKIQLMGFFFMTVFMFVLAIPYGYWTHPNHHIGFVIMYSLTFFFANFGPNATTFVVPAEIFPARLRSTCHGISAAAGKAGAMVGAFGFLYATQDRDAGYPGGIGVRTSLLLLGGVNFLGMLCTFLVPEPNGKSLEEMSRENEEDFDEDNKEMKVRT</sequence>
<dbReference type="GO" id="GO:0016020">
    <property type="term" value="C:membrane"/>
    <property type="evidence" value="ECO:0007669"/>
    <property type="project" value="UniProtKB-SubCell"/>
</dbReference>
<evidence type="ECO:0000313" key="12">
    <source>
        <dbReference type="EnsemblPlants" id="Kaladp0018s0057.1.v1.1.CDS.1"/>
    </source>
</evidence>
<dbReference type="OMA" id="FHTEVES"/>
<dbReference type="AlphaFoldDB" id="A0A7N0T120"/>
<name>A0A7N0T120_KALFE</name>
<feature type="region of interest" description="Disordered" evidence="9">
    <location>
        <begin position="505"/>
        <end position="528"/>
    </location>
</feature>
<feature type="domain" description="Major facilitator superfamily (MFS) profile" evidence="11">
    <location>
        <begin position="24"/>
        <end position="503"/>
    </location>
</feature>
<feature type="transmembrane region" description="Helical" evidence="10">
    <location>
        <begin position="403"/>
        <end position="428"/>
    </location>
</feature>
<feature type="transmembrane region" description="Helical" evidence="10">
    <location>
        <begin position="347"/>
        <end position="367"/>
    </location>
</feature>
<dbReference type="GO" id="GO:0005315">
    <property type="term" value="F:phosphate transmembrane transporter activity"/>
    <property type="evidence" value="ECO:0007669"/>
    <property type="project" value="InterPro"/>
</dbReference>
<feature type="transmembrane region" description="Helical" evidence="10">
    <location>
        <begin position="475"/>
        <end position="498"/>
    </location>
</feature>
<dbReference type="FunFam" id="1.20.1250.20:FF:000175">
    <property type="entry name" value="Inorganic phosphate transporter 1-6"/>
    <property type="match status" value="1"/>
</dbReference>
<keyword evidence="4 10" id="KW-0812">Transmembrane</keyword>
<comment type="similarity">
    <text evidence="8">Belongs to the major facilitator superfamily. Phosphate:H(+) symporter (TC 2.A.1.9) family.</text>
</comment>
<feature type="transmembrane region" description="Helical" evidence="10">
    <location>
        <begin position="440"/>
        <end position="463"/>
    </location>
</feature>
<dbReference type="EnsemblPlants" id="Kaladp0018s0057.1.v1.1">
    <property type="protein sequence ID" value="Kaladp0018s0057.1.v1.1.CDS.1"/>
    <property type="gene ID" value="Kaladp0018s0057.v1.1"/>
</dbReference>
<evidence type="ECO:0000256" key="2">
    <source>
        <dbReference type="ARBA" id="ARBA00022448"/>
    </source>
</evidence>
<dbReference type="Gramene" id="Kaladp0018s0057.1.v1.1">
    <property type="protein sequence ID" value="Kaladp0018s0057.1.v1.1.CDS.1"/>
    <property type="gene ID" value="Kaladp0018s0057.v1.1"/>
</dbReference>
<dbReference type="Pfam" id="PF00083">
    <property type="entry name" value="Sugar_tr"/>
    <property type="match status" value="1"/>
</dbReference>
<evidence type="ECO:0000256" key="3">
    <source>
        <dbReference type="ARBA" id="ARBA00022592"/>
    </source>
</evidence>
<evidence type="ECO:0000256" key="1">
    <source>
        <dbReference type="ARBA" id="ARBA00004141"/>
    </source>
</evidence>
<feature type="transmembrane region" description="Helical" evidence="10">
    <location>
        <begin position="296"/>
        <end position="314"/>
    </location>
</feature>
<keyword evidence="6 10" id="KW-1133">Transmembrane helix</keyword>
<accession>A0A7N0T120</accession>
<feature type="transmembrane region" description="Helical" evidence="10">
    <location>
        <begin position="20"/>
        <end position="45"/>
    </location>
</feature>
<evidence type="ECO:0000259" key="11">
    <source>
        <dbReference type="PROSITE" id="PS50850"/>
    </source>
</evidence>
<comment type="subcellular location">
    <subcellularLocation>
        <location evidence="1">Membrane</location>
        <topology evidence="1">Multi-pass membrane protein</topology>
    </subcellularLocation>
</comment>
<evidence type="ECO:0000256" key="6">
    <source>
        <dbReference type="ARBA" id="ARBA00022989"/>
    </source>
</evidence>
<organism evidence="12 13">
    <name type="scientific">Kalanchoe fedtschenkoi</name>
    <name type="common">Lavender scallops</name>
    <name type="synonym">South American air plant</name>
    <dbReference type="NCBI Taxonomy" id="63787"/>
    <lineage>
        <taxon>Eukaryota</taxon>
        <taxon>Viridiplantae</taxon>
        <taxon>Streptophyta</taxon>
        <taxon>Embryophyta</taxon>
        <taxon>Tracheophyta</taxon>
        <taxon>Spermatophyta</taxon>
        <taxon>Magnoliopsida</taxon>
        <taxon>eudicotyledons</taxon>
        <taxon>Gunneridae</taxon>
        <taxon>Pentapetalae</taxon>
        <taxon>Saxifragales</taxon>
        <taxon>Crassulaceae</taxon>
        <taxon>Kalanchoe</taxon>
    </lineage>
</organism>
<dbReference type="InterPro" id="IPR005828">
    <property type="entry name" value="MFS_sugar_transport-like"/>
</dbReference>
<keyword evidence="2" id="KW-0813">Transport</keyword>
<dbReference type="GO" id="GO:0015293">
    <property type="term" value="F:symporter activity"/>
    <property type="evidence" value="ECO:0007669"/>
    <property type="project" value="UniProtKB-KW"/>
</dbReference>
<protein>
    <recommendedName>
        <fullName evidence="11">Major facilitator superfamily (MFS) profile domain-containing protein</fullName>
    </recommendedName>
</protein>
<evidence type="ECO:0000256" key="7">
    <source>
        <dbReference type="ARBA" id="ARBA00023136"/>
    </source>
</evidence>
<keyword evidence="7 10" id="KW-0472">Membrane</keyword>
<dbReference type="InterPro" id="IPR004738">
    <property type="entry name" value="Phos_permease"/>
</dbReference>
<dbReference type="InterPro" id="IPR020846">
    <property type="entry name" value="MFS_dom"/>
</dbReference>